<gene>
    <name evidence="1" type="ORF">ABXS05_18665</name>
</gene>
<dbReference type="EMBL" id="JBFNQD010000006">
    <property type="protein sequence ID" value="MEW9307583.1"/>
    <property type="molecule type" value="Genomic_DNA"/>
</dbReference>
<dbReference type="PANTHER" id="PTHR37943:SF1">
    <property type="entry name" value="PROTEIN VES"/>
    <property type="match status" value="1"/>
</dbReference>
<dbReference type="InterPro" id="IPR010282">
    <property type="entry name" value="Uncharacterised_HutD/Ves"/>
</dbReference>
<keyword evidence="2" id="KW-1185">Reference proteome</keyword>
<dbReference type="Pfam" id="PF05962">
    <property type="entry name" value="HutD"/>
    <property type="match status" value="1"/>
</dbReference>
<proteinExistence type="predicted"/>
<dbReference type="Gene3D" id="2.60.120.10">
    <property type="entry name" value="Jelly Rolls"/>
    <property type="match status" value="1"/>
</dbReference>
<comment type="caution">
    <text evidence="1">The sequence shown here is derived from an EMBL/GenBank/DDBJ whole genome shotgun (WGS) entry which is preliminary data.</text>
</comment>
<dbReference type="PANTHER" id="PTHR37943">
    <property type="entry name" value="PROTEIN VES"/>
    <property type="match status" value="1"/>
</dbReference>
<dbReference type="InterPro" id="IPR011051">
    <property type="entry name" value="RmlC_Cupin_sf"/>
</dbReference>
<dbReference type="RefSeq" id="WP_367624982.1">
    <property type="nucleotide sequence ID" value="NZ_JBFNQD010000006.1"/>
</dbReference>
<dbReference type="Proteomes" id="UP001555786">
    <property type="component" value="Unassembled WGS sequence"/>
</dbReference>
<dbReference type="SUPFAM" id="SSF51182">
    <property type="entry name" value="RmlC-like cupins"/>
    <property type="match status" value="1"/>
</dbReference>
<accession>A0ABV3PQY8</accession>
<evidence type="ECO:0000313" key="1">
    <source>
        <dbReference type="EMBL" id="MEW9307583.1"/>
    </source>
</evidence>
<organism evidence="1 2">
    <name type="scientific">Labrys neptuniae</name>
    <dbReference type="NCBI Taxonomy" id="376174"/>
    <lineage>
        <taxon>Bacteria</taxon>
        <taxon>Pseudomonadati</taxon>
        <taxon>Pseudomonadota</taxon>
        <taxon>Alphaproteobacteria</taxon>
        <taxon>Hyphomicrobiales</taxon>
        <taxon>Xanthobacteraceae</taxon>
        <taxon>Labrys</taxon>
    </lineage>
</organism>
<reference evidence="1 2" key="1">
    <citation type="submission" date="2024-07" db="EMBL/GenBank/DDBJ databases">
        <title>Description of Labrys sedimenti sp. nov., isolated from a diclofenac-degrading enrichment culture.</title>
        <authorList>
            <person name="Tancsics A."/>
            <person name="Csepanyi A."/>
        </authorList>
    </citation>
    <scope>NUCLEOTIDE SEQUENCE [LARGE SCALE GENOMIC DNA]</scope>
    <source>
        <strain evidence="1 2">LMG 23578</strain>
    </source>
</reference>
<protein>
    <submittedName>
        <fullName evidence="1">HutD family protein</fullName>
    </submittedName>
</protein>
<evidence type="ECO:0000313" key="2">
    <source>
        <dbReference type="Proteomes" id="UP001555786"/>
    </source>
</evidence>
<name>A0ABV3PQY8_9HYPH</name>
<dbReference type="InterPro" id="IPR014710">
    <property type="entry name" value="RmlC-like_jellyroll"/>
</dbReference>
<sequence length="201" mass="21922">MAIEHLARTAYATLPWKNGRGETDEIYLSPQGGSREDFEVRISSAPIIEDGAFSSFPGAERVITLIEGEELELDFGQSKHRLLPFAPFRFDTGLAPVGRPVKGPVRVFNVMASRRHWHHVGQQVLAGSDSHAVPPGDLVVIFAISGSWNLDTTTRGALRLAERDTVVLRQEAAALLASDGGRKARALVLRLRSAIAFEEGL</sequence>